<name>A0ABN2AIR5_9ACTN</name>
<accession>A0ABN2AIR5</accession>
<gene>
    <name evidence="2" type="ORF">GCM10009788_24120</name>
</gene>
<organism evidence="2 3">
    <name type="scientific">Nocardioides humi</name>
    <dbReference type="NCBI Taxonomy" id="449461"/>
    <lineage>
        <taxon>Bacteria</taxon>
        <taxon>Bacillati</taxon>
        <taxon>Actinomycetota</taxon>
        <taxon>Actinomycetes</taxon>
        <taxon>Propionibacteriales</taxon>
        <taxon>Nocardioidaceae</taxon>
        <taxon>Nocardioides</taxon>
    </lineage>
</organism>
<dbReference type="Proteomes" id="UP001500842">
    <property type="component" value="Unassembled WGS sequence"/>
</dbReference>
<sequence length="175" mass="18828">MMRPLRRGASPEDEATPVVLPHVVIRACATGELTVTTDGQLVEPPPTGAWTRSRFGELLDLVTLDRTVAVRIEVHESDGSTFTDLIHTHRRTPAPAEEPPHPNGKHSARRRAEPVEVTGDGFLPGEQVLVAFVTTTTTATHSGQATTSIKPTQTRSGDVVLIGQNSGTVCIRRLS</sequence>
<reference evidence="2 3" key="1">
    <citation type="journal article" date="2019" name="Int. J. Syst. Evol. Microbiol.">
        <title>The Global Catalogue of Microorganisms (GCM) 10K type strain sequencing project: providing services to taxonomists for standard genome sequencing and annotation.</title>
        <authorList>
            <consortium name="The Broad Institute Genomics Platform"/>
            <consortium name="The Broad Institute Genome Sequencing Center for Infectious Disease"/>
            <person name="Wu L."/>
            <person name="Ma J."/>
        </authorList>
    </citation>
    <scope>NUCLEOTIDE SEQUENCE [LARGE SCALE GENOMIC DNA]</scope>
    <source>
        <strain evidence="2 3">JCM 14942</strain>
    </source>
</reference>
<evidence type="ECO:0000256" key="1">
    <source>
        <dbReference type="SAM" id="MobiDB-lite"/>
    </source>
</evidence>
<comment type="caution">
    <text evidence="2">The sequence shown here is derived from an EMBL/GenBank/DDBJ whole genome shotgun (WGS) entry which is preliminary data.</text>
</comment>
<proteinExistence type="predicted"/>
<keyword evidence="3" id="KW-1185">Reference proteome</keyword>
<dbReference type="EMBL" id="BAAAOR010000018">
    <property type="protein sequence ID" value="GAA1519319.1"/>
    <property type="molecule type" value="Genomic_DNA"/>
</dbReference>
<protein>
    <submittedName>
        <fullName evidence="2">Uncharacterized protein</fullName>
    </submittedName>
</protein>
<evidence type="ECO:0000313" key="3">
    <source>
        <dbReference type="Proteomes" id="UP001500842"/>
    </source>
</evidence>
<feature type="region of interest" description="Disordered" evidence="1">
    <location>
        <begin position="90"/>
        <end position="110"/>
    </location>
</feature>
<evidence type="ECO:0000313" key="2">
    <source>
        <dbReference type="EMBL" id="GAA1519319.1"/>
    </source>
</evidence>